<dbReference type="InterPro" id="IPR040154">
    <property type="entry name" value="Biotinidase/VNN"/>
</dbReference>
<feature type="repeat" description="ANK" evidence="5">
    <location>
        <begin position="32"/>
        <end position="64"/>
    </location>
</feature>
<dbReference type="PROSITE" id="PS50263">
    <property type="entry name" value="CN_HYDROLASE"/>
    <property type="match status" value="1"/>
</dbReference>
<dbReference type="eggNOG" id="KOG2319">
    <property type="taxonomic scope" value="Eukaryota"/>
</dbReference>
<dbReference type="Pfam" id="PF19018">
    <property type="entry name" value="Vanin_C"/>
    <property type="match status" value="1"/>
</dbReference>
<dbReference type="InterPro" id="IPR012101">
    <property type="entry name" value="Biotinidase-like_euk"/>
</dbReference>
<dbReference type="InterPro" id="IPR036526">
    <property type="entry name" value="C-N_Hydrolase_sf"/>
</dbReference>
<comment type="similarity">
    <text evidence="1">Belongs to the carbon-nitrogen hydrolase superfamily. BTD/VNN family.</text>
</comment>
<keyword evidence="5" id="KW-0040">ANK repeat</keyword>
<dbReference type="OMA" id="HYEISRD"/>
<dbReference type="Proteomes" id="UP000001064">
    <property type="component" value="Unassembled WGS sequence"/>
</dbReference>
<protein>
    <recommendedName>
        <fullName evidence="6">CN hydrolase domain-containing protein</fullName>
    </recommendedName>
</protein>
<dbReference type="PROSITE" id="PS50088">
    <property type="entry name" value="ANK_REPEAT"/>
    <property type="match status" value="2"/>
</dbReference>
<dbReference type="Gene3D" id="1.25.40.20">
    <property type="entry name" value="Ankyrin repeat-containing domain"/>
    <property type="match status" value="1"/>
</dbReference>
<dbReference type="VEuPathDB" id="AmoebaDB:DICPUDRAFT_150765"/>
<keyword evidence="2" id="KW-0732">Signal</keyword>
<dbReference type="Pfam" id="PF00795">
    <property type="entry name" value="CN_hydrolase"/>
    <property type="match status" value="1"/>
</dbReference>
<feature type="repeat" description="ANK" evidence="5">
    <location>
        <begin position="142"/>
        <end position="174"/>
    </location>
</feature>
<keyword evidence="8" id="KW-1185">Reference proteome</keyword>
<evidence type="ECO:0000313" key="7">
    <source>
        <dbReference type="EMBL" id="EGC36744.1"/>
    </source>
</evidence>
<feature type="domain" description="CN hydrolase" evidence="6">
    <location>
        <begin position="243"/>
        <end position="517"/>
    </location>
</feature>
<dbReference type="GO" id="GO:0016811">
    <property type="term" value="F:hydrolase activity, acting on carbon-nitrogen (but not peptide) bonds, in linear amides"/>
    <property type="evidence" value="ECO:0007669"/>
    <property type="project" value="InterPro"/>
</dbReference>
<dbReference type="SUPFAM" id="SSF48403">
    <property type="entry name" value="Ankyrin repeat"/>
    <property type="match status" value="1"/>
</dbReference>
<dbReference type="CDD" id="cd07567">
    <property type="entry name" value="biotinidase_like"/>
    <property type="match status" value="1"/>
</dbReference>
<name>F0ZH71_DICPU</name>
<evidence type="ECO:0000259" key="6">
    <source>
        <dbReference type="PROSITE" id="PS50263"/>
    </source>
</evidence>
<dbReference type="OrthoDB" id="10250282at2759"/>
<keyword evidence="4" id="KW-0325">Glycoprotein</keyword>
<proteinExistence type="inferred from homology"/>
<accession>F0ZH71</accession>
<organism evidence="7 8">
    <name type="scientific">Dictyostelium purpureum</name>
    <name type="common">Slime mold</name>
    <dbReference type="NCBI Taxonomy" id="5786"/>
    <lineage>
        <taxon>Eukaryota</taxon>
        <taxon>Amoebozoa</taxon>
        <taxon>Evosea</taxon>
        <taxon>Eumycetozoa</taxon>
        <taxon>Dictyostelia</taxon>
        <taxon>Dictyosteliales</taxon>
        <taxon>Dictyosteliaceae</taxon>
        <taxon>Dictyostelium</taxon>
    </lineage>
</organism>
<dbReference type="SUPFAM" id="SSF56317">
    <property type="entry name" value="Carbon-nitrogen hydrolase"/>
    <property type="match status" value="1"/>
</dbReference>
<dbReference type="PANTHER" id="PTHR10609:SF27">
    <property type="entry name" value="CN HYDROLASE DOMAIN-CONTAINING PROTEIN-RELATED"/>
    <property type="match status" value="1"/>
</dbReference>
<dbReference type="eggNOG" id="KOG0806">
    <property type="taxonomic scope" value="Eukaryota"/>
</dbReference>
<keyword evidence="3" id="KW-0378">Hydrolase</keyword>
<evidence type="ECO:0000256" key="4">
    <source>
        <dbReference type="ARBA" id="ARBA00023180"/>
    </source>
</evidence>
<dbReference type="InParanoid" id="F0ZH71"/>
<evidence type="ECO:0000256" key="2">
    <source>
        <dbReference type="ARBA" id="ARBA00022729"/>
    </source>
</evidence>
<evidence type="ECO:0000256" key="3">
    <source>
        <dbReference type="ARBA" id="ARBA00022801"/>
    </source>
</evidence>
<dbReference type="InterPro" id="IPR003010">
    <property type="entry name" value="C-N_Hydrolase"/>
</dbReference>
<dbReference type="KEGG" id="dpp:DICPUDRAFT_150765"/>
<dbReference type="AlphaFoldDB" id="F0ZH71"/>
<sequence length="711" mass="79706">MDYSLVQAIKFGHIQIVKNHDIESLNNSRGLSGESYLHLGVASGNEAIVRYLIKILGDVDLMTIKDHEELTPLHWACLEGKHLALGAILEHSKRIGRLEAILNSRDVSGESPLYLCCLNGFYNGAKILLEQPSIDINIQSNNGNTPLHIAVINGHMNCIELLIQRGSLYNIKNNNNQTSKELWLKSSLSNNNSYLFYSKNDDKKNDFLNFNTHYKNNYNHDDTIINADSGNDNDYYIGAVLEYSPRIYNYRDPNETPLAYVLGNVKEYDEYARQAASQGAQIIVFPEYGLLGGAFATRDGVFPYLEIIPDPSESSSPIIPCNGDEFLNRTILQALSCIAIKNKIVMVVDMGDLQYCNNETDSNCPSDGRFQYNTQVAFSQKGEILAKYHKSHLYGESYFNPSIPPKPVVFTTDFNVTFGMLICFDILFQEPQQQLIQNYSIKNLVYSTEWVNVNYAYAREIQQSWSKLNNANVLAANIGSTSLVSGSGIYSNGNFLSSFLNPTTKPENKLLVSRIPKDPSIQAPSVNRKESGVPKDPSIQASSVNYKESNYQAFKHESFGSSVETPTSINATIVPFTIEPNQVNQSITSINNNFTCNFIYSTSSNVESGQLYSLISFSGFFNGFFYAQLCSASRCGSNDPESCFDNVFESQSIFENASIDGNFYDDYRIYPTVTTYPLTENYLKNYNLGDYSLNISDIKEYFVGMSLFAIQ</sequence>
<dbReference type="InterPro" id="IPR002110">
    <property type="entry name" value="Ankyrin_rpt"/>
</dbReference>
<evidence type="ECO:0000256" key="5">
    <source>
        <dbReference type="PROSITE-ProRule" id="PRU00023"/>
    </source>
</evidence>
<reference evidence="8" key="1">
    <citation type="journal article" date="2011" name="Genome Biol.">
        <title>Comparative genomics of the social amoebae Dictyostelium discoideum and Dictyostelium purpureum.</title>
        <authorList>
            <consortium name="US DOE Joint Genome Institute (JGI-PGF)"/>
            <person name="Sucgang R."/>
            <person name="Kuo A."/>
            <person name="Tian X."/>
            <person name="Salerno W."/>
            <person name="Parikh A."/>
            <person name="Feasley C.L."/>
            <person name="Dalin E."/>
            <person name="Tu H."/>
            <person name="Huang E."/>
            <person name="Barry K."/>
            <person name="Lindquist E."/>
            <person name="Shapiro H."/>
            <person name="Bruce D."/>
            <person name="Schmutz J."/>
            <person name="Salamov A."/>
            <person name="Fey P."/>
            <person name="Gaudet P."/>
            <person name="Anjard C."/>
            <person name="Babu M.M."/>
            <person name="Basu S."/>
            <person name="Bushmanova Y."/>
            <person name="van der Wel H."/>
            <person name="Katoh-Kurasawa M."/>
            <person name="Dinh C."/>
            <person name="Coutinho P.M."/>
            <person name="Saito T."/>
            <person name="Elias M."/>
            <person name="Schaap P."/>
            <person name="Kay R.R."/>
            <person name="Henrissat B."/>
            <person name="Eichinger L."/>
            <person name="Rivero F."/>
            <person name="Putnam N.H."/>
            <person name="West C.M."/>
            <person name="Loomis W.F."/>
            <person name="Chisholm R.L."/>
            <person name="Shaulsky G."/>
            <person name="Strassmann J.E."/>
            <person name="Queller D.C."/>
            <person name="Kuspa A."/>
            <person name="Grigoriev I.V."/>
        </authorList>
    </citation>
    <scope>NUCLEOTIDE SEQUENCE [LARGE SCALE GENOMIC DNA]</scope>
    <source>
        <strain evidence="8">QSDP1</strain>
    </source>
</reference>
<dbReference type="InterPro" id="IPR043957">
    <property type="entry name" value="Vanin_C"/>
</dbReference>
<dbReference type="InterPro" id="IPR036770">
    <property type="entry name" value="Ankyrin_rpt-contain_sf"/>
</dbReference>
<dbReference type="EMBL" id="GL871018">
    <property type="protein sequence ID" value="EGC36744.1"/>
    <property type="molecule type" value="Genomic_DNA"/>
</dbReference>
<evidence type="ECO:0000256" key="1">
    <source>
        <dbReference type="ARBA" id="ARBA00008225"/>
    </source>
</evidence>
<dbReference type="STRING" id="5786.F0ZH71"/>
<dbReference type="RefSeq" id="XP_003286769.1">
    <property type="nucleotide sequence ID" value="XM_003286721.1"/>
</dbReference>
<gene>
    <name evidence="7" type="ORF">DICPUDRAFT_150765</name>
</gene>
<dbReference type="Gene3D" id="3.60.110.10">
    <property type="entry name" value="Carbon-nitrogen hydrolase"/>
    <property type="match status" value="1"/>
</dbReference>
<evidence type="ECO:0000313" key="8">
    <source>
        <dbReference type="Proteomes" id="UP000001064"/>
    </source>
</evidence>
<dbReference type="PROSITE" id="PS50297">
    <property type="entry name" value="ANK_REP_REGION"/>
    <property type="match status" value="1"/>
</dbReference>
<dbReference type="PANTHER" id="PTHR10609">
    <property type="entry name" value="BIOTINIDASE-RELATED"/>
    <property type="match status" value="1"/>
</dbReference>
<dbReference type="SMART" id="SM00248">
    <property type="entry name" value="ANK"/>
    <property type="match status" value="4"/>
</dbReference>
<dbReference type="GeneID" id="10504140"/>
<dbReference type="Pfam" id="PF12796">
    <property type="entry name" value="Ank_2"/>
    <property type="match status" value="2"/>
</dbReference>